<organism evidence="4">
    <name type="scientific">Schistocephalus solidus</name>
    <name type="common">Tapeworm</name>
    <dbReference type="NCBI Taxonomy" id="70667"/>
    <lineage>
        <taxon>Eukaryota</taxon>
        <taxon>Metazoa</taxon>
        <taxon>Spiralia</taxon>
        <taxon>Lophotrochozoa</taxon>
        <taxon>Platyhelminthes</taxon>
        <taxon>Cestoda</taxon>
        <taxon>Eucestoda</taxon>
        <taxon>Diphyllobothriidea</taxon>
        <taxon>Diphyllobothriidae</taxon>
        <taxon>Schistocephalus</taxon>
    </lineage>
</organism>
<reference evidence="2 3" key="2">
    <citation type="submission" date="2018-11" db="EMBL/GenBank/DDBJ databases">
        <authorList>
            <consortium name="Pathogen Informatics"/>
        </authorList>
    </citation>
    <scope>NUCLEOTIDE SEQUENCE [LARGE SCALE GENOMIC DNA]</scope>
    <source>
        <strain evidence="2 3">NST_G2</strain>
    </source>
</reference>
<feature type="region of interest" description="Disordered" evidence="1">
    <location>
        <begin position="321"/>
        <end position="353"/>
    </location>
</feature>
<dbReference type="EMBL" id="UYSU01037045">
    <property type="protein sequence ID" value="VDL98520.1"/>
    <property type="molecule type" value="Genomic_DNA"/>
</dbReference>
<feature type="compositionally biased region" description="Basic and acidic residues" evidence="1">
    <location>
        <begin position="332"/>
        <end position="350"/>
    </location>
</feature>
<feature type="compositionally biased region" description="Basic and acidic residues" evidence="1">
    <location>
        <begin position="461"/>
        <end position="483"/>
    </location>
</feature>
<proteinExistence type="predicted"/>
<reference evidence="4" key="1">
    <citation type="submission" date="2016-06" db="UniProtKB">
        <authorList>
            <consortium name="WormBaseParasite"/>
        </authorList>
    </citation>
    <scope>IDENTIFICATION</scope>
</reference>
<dbReference type="AlphaFoldDB" id="A0A183T6N7"/>
<feature type="region of interest" description="Disordered" evidence="1">
    <location>
        <begin position="460"/>
        <end position="485"/>
    </location>
</feature>
<keyword evidence="3" id="KW-1185">Reference proteome</keyword>
<evidence type="ECO:0000313" key="2">
    <source>
        <dbReference type="EMBL" id="VDL98520.1"/>
    </source>
</evidence>
<dbReference type="Proteomes" id="UP000275846">
    <property type="component" value="Unassembled WGS sequence"/>
</dbReference>
<feature type="region of interest" description="Disordered" evidence="1">
    <location>
        <begin position="613"/>
        <end position="636"/>
    </location>
</feature>
<protein>
    <submittedName>
        <fullName evidence="4">Pecanex-like protein</fullName>
    </submittedName>
</protein>
<dbReference type="WBParaSite" id="SSLN_0001259201-mRNA-1">
    <property type="protein sequence ID" value="SSLN_0001259201-mRNA-1"/>
    <property type="gene ID" value="SSLN_0001259201"/>
</dbReference>
<sequence length="791" mass="87984">MLGSVPEEQQLTVGALSTVLVSEVEASELPVSRRKSSPEVCMHCHHQEAQATLETGYVPSCTEHMMTSMHESVPLDLQAKLESKKQEHREENYKQSPKRYDEDEDSAGLMAVEVANSGMMGSVPEQQQLAAGTLSTVLLSEVEALEGPASRKESNPEVCMRCHPQESHATLETGYVRACTEHMMTCIYESVSKDLQAKLESLKQENREENNKQSPERYDEDEYAVGIMAMDLAASCTQGSLPEPQQFAAGTLSTVLVSEVEALEGPASRRESNPQVCMHCHLQEAETIVEAGYVLACTEHMITSMQESVLLKLQAKLECRKQENREDNDEQSPERHVKDDGKSSMRHEEDGNAAGVMAVEVAKTVLERFVPEPQLVAAELRRLQPFKIIHVLAAEEAPSVSRLCGQKAVDVHAWRRDLKPKVHVHCHHDESQTIVVIGYVPSFTKYMVMGMQESVPLEVQAKMESEKQEHREKNDEQSPKRFDEDQDAASLIAVKVANSGMQCSVPEQQQVAEENLSTVLVSKVEAAERQRLQPKQNIHVLAAERAPSVSRLWGQKAAGTPAWRRELKPQVHVHCHHDGPQKIVETGYVPACTKHMMTTMHESVPLELQAKLKLKKQEPREENDEQSLIKRDEDEDSAGLMAVEVANSGMLRSVPEPQQLAAETLSTVLVSEVEELEGPASNRESNPEVCIHCHPQEAQATLETGYVPACTEHMMTSMHESFPLDLQVKLESEKQEHRQDNYKQSPERYVEDKDSAGLMAVEVANSGMLGSVPEQQQLAAGTLSTVFLSEV</sequence>
<evidence type="ECO:0000313" key="3">
    <source>
        <dbReference type="Proteomes" id="UP000275846"/>
    </source>
</evidence>
<feature type="compositionally biased region" description="Basic and acidic residues" evidence="1">
    <location>
        <begin position="82"/>
        <end position="101"/>
    </location>
</feature>
<name>A0A183T6N7_SCHSO</name>
<accession>A0A183T6N7</accession>
<gene>
    <name evidence="2" type="ORF">SSLN_LOCUS12135</name>
</gene>
<evidence type="ECO:0000256" key="1">
    <source>
        <dbReference type="SAM" id="MobiDB-lite"/>
    </source>
</evidence>
<feature type="region of interest" description="Disordered" evidence="1">
    <location>
        <begin position="82"/>
        <end position="104"/>
    </location>
</feature>
<evidence type="ECO:0000313" key="4">
    <source>
        <dbReference type="WBParaSite" id="SSLN_0001259201-mRNA-1"/>
    </source>
</evidence>